<dbReference type="GeneID" id="27699346"/>
<protein>
    <recommendedName>
        <fullName evidence="3">Transcription factor domain-containing protein</fullName>
    </recommendedName>
</protein>
<reference evidence="1" key="1">
    <citation type="submission" date="2015-01" db="EMBL/GenBank/DDBJ databases">
        <title>The Genome Sequence of Cladophialophora bantiana CBS 173.52.</title>
        <authorList>
            <consortium name="The Broad Institute Genomics Platform"/>
            <person name="Cuomo C."/>
            <person name="de Hoog S."/>
            <person name="Gorbushina A."/>
            <person name="Stielow B."/>
            <person name="Teixiera M."/>
            <person name="Abouelleil A."/>
            <person name="Chapman S.B."/>
            <person name="Priest M."/>
            <person name="Young S.K."/>
            <person name="Wortman J."/>
            <person name="Nusbaum C."/>
            <person name="Birren B."/>
        </authorList>
    </citation>
    <scope>NUCLEOTIDE SEQUENCE [LARGE SCALE GENOMIC DNA]</scope>
    <source>
        <strain evidence="1">CBS 173.52</strain>
    </source>
</reference>
<sequence>MILPSQVRTRVWKRLLLRVSVDGMVDVLMIKWTTSRPISLRLALFRYAEFLDSNNPFDVAALPLSPRDSHLIKLAHSFGLFGSLFVGGSATSDKYIARDIAEGWVSDLRLSLSNKALLHALIALRASICAGGRKERNEPYTAYAAKHKLVAISSLRGVSIDQLRTYPTLILIWLLIACEFYLEDIAAADVHQRALHHLFGDMTRSRGHAHISAGRSDIWTAAILGQRTRSPEGDHDPGPWRQCFSTAALRLANGYATVSAQNYPETLLVDSSLRFNIKLFAILERLRDVGFIDGAAKKSAWTAENRDVEHEIKRWLHFYRVETSKLLNNVAVDHTEALSSKSLGSELVRYHALSCAMALALRCQWLLIGHITSVSEI</sequence>
<dbReference type="HOGENOM" id="CLU_733622_0_0_1"/>
<proteinExistence type="predicted"/>
<dbReference type="VEuPathDB" id="FungiDB:Z519_06418"/>
<evidence type="ECO:0008006" key="3">
    <source>
        <dbReference type="Google" id="ProtNLM"/>
    </source>
</evidence>
<keyword evidence="2" id="KW-1185">Reference proteome</keyword>
<name>A0A0D2ERQ9_CLAB1</name>
<organism evidence="1 2">
    <name type="scientific">Cladophialophora bantiana (strain ATCC 10958 / CBS 173.52 / CDC B-1940 / NIH 8579)</name>
    <name type="common">Xylohypha bantiana</name>
    <dbReference type="NCBI Taxonomy" id="1442370"/>
    <lineage>
        <taxon>Eukaryota</taxon>
        <taxon>Fungi</taxon>
        <taxon>Dikarya</taxon>
        <taxon>Ascomycota</taxon>
        <taxon>Pezizomycotina</taxon>
        <taxon>Eurotiomycetes</taxon>
        <taxon>Chaetothyriomycetidae</taxon>
        <taxon>Chaetothyriales</taxon>
        <taxon>Herpotrichiellaceae</taxon>
        <taxon>Cladophialophora</taxon>
    </lineage>
</organism>
<dbReference type="Proteomes" id="UP000053789">
    <property type="component" value="Unassembled WGS sequence"/>
</dbReference>
<evidence type="ECO:0000313" key="2">
    <source>
        <dbReference type="Proteomes" id="UP000053789"/>
    </source>
</evidence>
<accession>A0A0D2ERQ9</accession>
<gene>
    <name evidence="1" type="ORF">Z519_06418</name>
</gene>
<dbReference type="RefSeq" id="XP_016619240.1">
    <property type="nucleotide sequence ID" value="XM_016764158.1"/>
</dbReference>
<dbReference type="EMBL" id="KN846988">
    <property type="protein sequence ID" value="KIW92571.1"/>
    <property type="molecule type" value="Genomic_DNA"/>
</dbReference>
<evidence type="ECO:0000313" key="1">
    <source>
        <dbReference type="EMBL" id="KIW92571.1"/>
    </source>
</evidence>
<dbReference type="OrthoDB" id="4128556at2759"/>
<dbReference type="AlphaFoldDB" id="A0A0D2ERQ9"/>